<gene>
    <name evidence="2" type="ORF">BaRGS_00021237</name>
</gene>
<protein>
    <submittedName>
        <fullName evidence="2">Uncharacterized protein</fullName>
    </submittedName>
</protein>
<sequence length="179" mass="21214">MEFGMLDTNREARFESMRRQSRSAQVFRRHEDLRKQCEREVKLYEKAKRLMHAECRRTQMQCMDRLKTLDNYCPSHLRPTHNDQSAFIGRVAASLDPLAANRRFLKNVSRSAPDDVTQSGGDKKQRKGDKEKFLFRVLHRNGKELYIRDEEKARQSRILLNYVDVASDAKPRRTKSYHL</sequence>
<dbReference type="AlphaFoldDB" id="A0ABD0KKN2"/>
<proteinExistence type="predicted"/>
<accession>A0ABD0KKN2</accession>
<reference evidence="2 3" key="1">
    <citation type="journal article" date="2023" name="Sci. Data">
        <title>Genome assembly of the Korean intertidal mud-creeper Batillaria attramentaria.</title>
        <authorList>
            <person name="Patra A.K."/>
            <person name="Ho P.T."/>
            <person name="Jun S."/>
            <person name="Lee S.J."/>
            <person name="Kim Y."/>
            <person name="Won Y.J."/>
        </authorList>
    </citation>
    <scope>NUCLEOTIDE SEQUENCE [LARGE SCALE GENOMIC DNA]</scope>
    <source>
        <strain evidence="2">Wonlab-2016</strain>
    </source>
</reference>
<evidence type="ECO:0000256" key="1">
    <source>
        <dbReference type="SAM" id="MobiDB-lite"/>
    </source>
</evidence>
<evidence type="ECO:0000313" key="3">
    <source>
        <dbReference type="Proteomes" id="UP001519460"/>
    </source>
</evidence>
<dbReference type="Proteomes" id="UP001519460">
    <property type="component" value="Unassembled WGS sequence"/>
</dbReference>
<evidence type="ECO:0000313" key="2">
    <source>
        <dbReference type="EMBL" id="KAK7487535.1"/>
    </source>
</evidence>
<organism evidence="2 3">
    <name type="scientific">Batillaria attramentaria</name>
    <dbReference type="NCBI Taxonomy" id="370345"/>
    <lineage>
        <taxon>Eukaryota</taxon>
        <taxon>Metazoa</taxon>
        <taxon>Spiralia</taxon>
        <taxon>Lophotrochozoa</taxon>
        <taxon>Mollusca</taxon>
        <taxon>Gastropoda</taxon>
        <taxon>Caenogastropoda</taxon>
        <taxon>Sorbeoconcha</taxon>
        <taxon>Cerithioidea</taxon>
        <taxon>Batillariidae</taxon>
        <taxon>Batillaria</taxon>
    </lineage>
</organism>
<dbReference type="EMBL" id="JACVVK020000163">
    <property type="protein sequence ID" value="KAK7487535.1"/>
    <property type="molecule type" value="Genomic_DNA"/>
</dbReference>
<keyword evidence="3" id="KW-1185">Reference proteome</keyword>
<comment type="caution">
    <text evidence="2">The sequence shown here is derived from an EMBL/GenBank/DDBJ whole genome shotgun (WGS) entry which is preliminary data.</text>
</comment>
<feature type="region of interest" description="Disordered" evidence="1">
    <location>
        <begin position="109"/>
        <end position="128"/>
    </location>
</feature>
<name>A0ABD0KKN2_9CAEN</name>